<proteinExistence type="predicted"/>
<name>A0ABU3LIS5_9FLAO</name>
<dbReference type="Gene3D" id="2.160.10.10">
    <property type="entry name" value="Hexapeptide repeat proteins"/>
    <property type="match status" value="1"/>
</dbReference>
<comment type="caution">
    <text evidence="2">The sequence shown here is derived from an EMBL/GenBank/DDBJ whole genome shotgun (WGS) entry which is preliminary data.</text>
</comment>
<dbReference type="PANTHER" id="PTHR42811">
    <property type="entry name" value="SERINE ACETYLTRANSFERASE"/>
    <property type="match status" value="1"/>
</dbReference>
<gene>
    <name evidence="2" type="ORF">RQM59_12485</name>
</gene>
<sequence length="175" mass="19289">MTQLTFFTQDVKRMLGKYKIRILHIWLSRVFWGVLMYRIERSFFLIFKKYYGVLRVPFIPIFNIFYAYSNLDINYKADIKGGILVLHPAVGVVISGQSVIGKNITLTGGNIIGAKKTCEPGSFVIGDYCNFGANATLIGPLVLGNNITVGASACVVKSCTEHGSILMGVPAEKTN</sequence>
<keyword evidence="1" id="KW-1133">Transmembrane helix</keyword>
<evidence type="ECO:0000313" key="2">
    <source>
        <dbReference type="EMBL" id="MDT7833206.1"/>
    </source>
</evidence>
<dbReference type="EMBL" id="JAVTTO010000004">
    <property type="protein sequence ID" value="MDT7833206.1"/>
    <property type="molecule type" value="Genomic_DNA"/>
</dbReference>
<evidence type="ECO:0000313" key="3">
    <source>
        <dbReference type="Proteomes" id="UP001257277"/>
    </source>
</evidence>
<dbReference type="SUPFAM" id="SSF51161">
    <property type="entry name" value="Trimeric LpxA-like enzymes"/>
    <property type="match status" value="1"/>
</dbReference>
<keyword evidence="1" id="KW-0812">Transmembrane</keyword>
<feature type="transmembrane region" description="Helical" evidence="1">
    <location>
        <begin position="20"/>
        <end position="38"/>
    </location>
</feature>
<reference evidence="2 3" key="1">
    <citation type="submission" date="2023-09" db="EMBL/GenBank/DDBJ databases">
        <title>Novel taxa isolated from Blanes Bay.</title>
        <authorList>
            <person name="Rey-Velasco X."/>
            <person name="Lucena T."/>
        </authorList>
    </citation>
    <scope>NUCLEOTIDE SEQUENCE [LARGE SCALE GENOMIC DNA]</scope>
    <source>
        <strain evidence="2 3">S356</strain>
    </source>
</reference>
<dbReference type="InterPro" id="IPR011004">
    <property type="entry name" value="Trimer_LpxA-like_sf"/>
</dbReference>
<accession>A0ABU3LIS5</accession>
<feature type="transmembrane region" description="Helical" evidence="1">
    <location>
        <begin position="50"/>
        <end position="68"/>
    </location>
</feature>
<dbReference type="RefSeq" id="WP_349242455.1">
    <property type="nucleotide sequence ID" value="NZ_JAVTTO010000004.1"/>
</dbReference>
<keyword evidence="1" id="KW-0472">Membrane</keyword>
<protein>
    <submittedName>
        <fullName evidence="2">Serine acetyltransferase</fullName>
    </submittedName>
</protein>
<organism evidence="2 3">
    <name type="scientific">Asprobacillus argus</name>
    <dbReference type="NCBI Taxonomy" id="3076534"/>
    <lineage>
        <taxon>Bacteria</taxon>
        <taxon>Pseudomonadati</taxon>
        <taxon>Bacteroidota</taxon>
        <taxon>Flavobacteriia</taxon>
        <taxon>Flavobacteriales</taxon>
        <taxon>Flavobacteriaceae</taxon>
        <taxon>Asprobacillus</taxon>
    </lineage>
</organism>
<evidence type="ECO:0000256" key="1">
    <source>
        <dbReference type="SAM" id="Phobius"/>
    </source>
</evidence>
<dbReference type="Proteomes" id="UP001257277">
    <property type="component" value="Unassembled WGS sequence"/>
</dbReference>
<keyword evidence="3" id="KW-1185">Reference proteome</keyword>